<dbReference type="PANTHER" id="PTHR34180:SF1">
    <property type="entry name" value="BETA-ALANYL-DOPAMINE_CARCININE HYDROLASE"/>
    <property type="match status" value="1"/>
</dbReference>
<reference evidence="2" key="1">
    <citation type="journal article" date="2020" name="Stud. Mycol.">
        <title>101 Dothideomycetes genomes: a test case for predicting lifestyles and emergence of pathogens.</title>
        <authorList>
            <person name="Haridas S."/>
            <person name="Albert R."/>
            <person name="Binder M."/>
            <person name="Bloem J."/>
            <person name="Labutti K."/>
            <person name="Salamov A."/>
            <person name="Andreopoulos B."/>
            <person name="Baker S."/>
            <person name="Barry K."/>
            <person name="Bills G."/>
            <person name="Bluhm B."/>
            <person name="Cannon C."/>
            <person name="Castanera R."/>
            <person name="Culley D."/>
            <person name="Daum C."/>
            <person name="Ezra D."/>
            <person name="Gonzalez J."/>
            <person name="Henrissat B."/>
            <person name="Kuo A."/>
            <person name="Liang C."/>
            <person name="Lipzen A."/>
            <person name="Lutzoni F."/>
            <person name="Magnuson J."/>
            <person name="Mondo S."/>
            <person name="Nolan M."/>
            <person name="Ohm R."/>
            <person name="Pangilinan J."/>
            <person name="Park H.-J."/>
            <person name="Ramirez L."/>
            <person name="Alfaro M."/>
            <person name="Sun H."/>
            <person name="Tritt A."/>
            <person name="Yoshinaga Y."/>
            <person name="Zwiers L.-H."/>
            <person name="Turgeon B."/>
            <person name="Goodwin S."/>
            <person name="Spatafora J."/>
            <person name="Crous P."/>
            <person name="Grigoriev I."/>
        </authorList>
    </citation>
    <scope>NUCLEOTIDE SEQUENCE</scope>
    <source>
        <strain evidence="2">CBS 133067</strain>
    </source>
</reference>
<organism evidence="2 3">
    <name type="scientific">Rhizodiscina lignyota</name>
    <dbReference type="NCBI Taxonomy" id="1504668"/>
    <lineage>
        <taxon>Eukaryota</taxon>
        <taxon>Fungi</taxon>
        <taxon>Dikarya</taxon>
        <taxon>Ascomycota</taxon>
        <taxon>Pezizomycotina</taxon>
        <taxon>Dothideomycetes</taxon>
        <taxon>Pleosporomycetidae</taxon>
        <taxon>Aulographales</taxon>
        <taxon>Rhizodiscinaceae</taxon>
        <taxon>Rhizodiscina</taxon>
    </lineage>
</organism>
<accession>A0A9P4I522</accession>
<evidence type="ECO:0000313" key="2">
    <source>
        <dbReference type="EMBL" id="KAF2095120.1"/>
    </source>
</evidence>
<evidence type="ECO:0000259" key="1">
    <source>
        <dbReference type="Pfam" id="PF03417"/>
    </source>
</evidence>
<proteinExistence type="predicted"/>
<dbReference type="OrthoDB" id="189997at2759"/>
<sequence>MLSVDCTGTPYEIGYKHGSAAKVEVERCIDFYAKLFVKNSKQSWPQVQETARSFGETIKSQWPQYYEEIQGIAEGAERDILDIVALNVRTEIAFGQFSDGCTSVSWHGEKRAWLGQNWDWMPEQKKNLIILRVKSNDGRPSFAMITEAGIIGKIGFNERGVGVCLNAIRARGCDASRLPVHLGLRMALESQSAKEATDKMEAIGMASSAHILIADENEGIGFEFTATTFARLPMDLNDCVIHSNHLLAPHPDVYEPGWLKDSPLRVATMGELTQKLKTKVEEPSWEEFSKLFEDETHYPAAICRKYEGESGSESLFNIVMELKSKKGVVKLGRPIHPEETVVLECM</sequence>
<feature type="domain" description="Peptidase C45 hydrolase" evidence="1">
    <location>
        <begin position="106"/>
        <end position="334"/>
    </location>
</feature>
<dbReference type="InterPro" id="IPR047794">
    <property type="entry name" value="C45_proenzyme-like"/>
</dbReference>
<dbReference type="Proteomes" id="UP000799772">
    <property type="component" value="Unassembled WGS sequence"/>
</dbReference>
<dbReference type="Pfam" id="PF03417">
    <property type="entry name" value="AAT"/>
    <property type="match status" value="1"/>
</dbReference>
<dbReference type="InterPro" id="IPR005079">
    <property type="entry name" value="Peptidase_C45_hydrolase"/>
</dbReference>
<name>A0A9P4I522_9PEZI</name>
<protein>
    <submittedName>
        <fullName evidence="2">Peptidase C45 acyl-coenzyme A:6-aminopenicillanic acid acyl-transferas-like protein</fullName>
    </submittedName>
</protein>
<dbReference type="Gene3D" id="1.10.10.2120">
    <property type="match status" value="1"/>
</dbReference>
<evidence type="ECO:0000313" key="3">
    <source>
        <dbReference type="Proteomes" id="UP000799772"/>
    </source>
</evidence>
<gene>
    <name evidence="2" type="ORF">NA57DRAFT_44814</name>
</gene>
<comment type="caution">
    <text evidence="2">The sequence shown here is derived from an EMBL/GenBank/DDBJ whole genome shotgun (WGS) entry which is preliminary data.</text>
</comment>
<dbReference type="InterPro" id="IPR047801">
    <property type="entry name" value="Peptidase_C45"/>
</dbReference>
<dbReference type="NCBIfam" id="NF040521">
    <property type="entry name" value="C45_proenzyme"/>
    <property type="match status" value="1"/>
</dbReference>
<dbReference type="EMBL" id="ML978132">
    <property type="protein sequence ID" value="KAF2095120.1"/>
    <property type="molecule type" value="Genomic_DNA"/>
</dbReference>
<dbReference type="AlphaFoldDB" id="A0A9P4I522"/>
<keyword evidence="3" id="KW-1185">Reference proteome</keyword>
<dbReference type="Gene3D" id="3.60.60.10">
    <property type="entry name" value="Penicillin V Acylase, Chain A"/>
    <property type="match status" value="1"/>
</dbReference>
<dbReference type="PANTHER" id="PTHR34180">
    <property type="entry name" value="PEPTIDASE C45"/>
    <property type="match status" value="1"/>
</dbReference>